<dbReference type="PATRIC" id="fig|869279.4.peg.2064"/>
<dbReference type="EMBL" id="LGKO01000005">
    <property type="protein sequence ID" value="KPL82809.1"/>
    <property type="molecule type" value="Genomic_DNA"/>
</dbReference>
<keyword evidence="5" id="KW-1185">Reference proteome</keyword>
<reference evidence="4 5" key="1">
    <citation type="submission" date="2015-07" db="EMBL/GenBank/DDBJ databases">
        <title>Whole genome sequence of Thermanaerothrix daxensis DSM 23592.</title>
        <authorList>
            <person name="Hemp J."/>
            <person name="Ward L.M."/>
            <person name="Pace L.A."/>
            <person name="Fischer W.W."/>
        </authorList>
    </citation>
    <scope>NUCLEOTIDE SEQUENCE [LARGE SCALE GENOMIC DNA]</scope>
    <source>
        <strain evidence="4 5">GNS-1</strain>
    </source>
</reference>
<keyword evidence="3" id="KW-0472">Membrane</keyword>
<comment type="subcellular location">
    <subcellularLocation>
        <location evidence="2">Cytoplasm</location>
    </subcellularLocation>
</comment>
<keyword evidence="3" id="KW-1133">Transmembrane helix</keyword>
<accession>A0A0P6YK46</accession>
<feature type="transmembrane region" description="Helical" evidence="3">
    <location>
        <begin position="81"/>
        <end position="99"/>
    </location>
</feature>
<dbReference type="RefSeq" id="WP_054522366.1">
    <property type="nucleotide sequence ID" value="NZ_LGKO01000005.1"/>
</dbReference>
<evidence type="ECO:0000256" key="3">
    <source>
        <dbReference type="SAM" id="Phobius"/>
    </source>
</evidence>
<dbReference type="InterPro" id="IPR038136">
    <property type="entry name" value="CofD-like_dom_sf"/>
</dbReference>
<dbReference type="AlphaFoldDB" id="A0A0P6YK46"/>
<dbReference type="GO" id="GO:0005737">
    <property type="term" value="C:cytoplasm"/>
    <property type="evidence" value="ECO:0007669"/>
    <property type="project" value="UniProtKB-SubCell"/>
</dbReference>
<dbReference type="InterPro" id="IPR010119">
    <property type="entry name" value="Gluconeogen_factor"/>
</dbReference>
<proteinExistence type="inferred from homology"/>
<name>A0A0P6YK46_9CHLR</name>
<dbReference type="SUPFAM" id="SSF142338">
    <property type="entry name" value="CofD-like"/>
    <property type="match status" value="1"/>
</dbReference>
<dbReference type="Proteomes" id="UP000050544">
    <property type="component" value="Unassembled WGS sequence"/>
</dbReference>
<sequence length="463" mass="50703">MGKLISHSGQSWQRRLRLALRWLTPGIGVKRWLLVLLIGTTFLGTGVTLSLLDIYREAPDTPWLPLLSILALRFLTRPLRIAIFAGIGMGLILWGGWGLSRSLLRPFLRPGKPIVDAVTDYRRRERGPRIVAIGGGTGLSTLLRGLKAHTHNLTAIVTVADDGGSSGELRRHMGVLPPGDIRNCLAALSDDEELITQLFRYRFPAGAGLNGHNLGNLLITALADITGSFEEAIAESGRVLAVRGRVLPSTLHDVRLVAEVKAPEKGRTLRVRGESNIPKVGGQVERVWLEPSAPLGYPPAVQAILNADLILIGPGSLFTSILPNLLVPDIAAALRTSRALKFYICNVATQRGETDTFTCADHVKAIERHLGGPIFDLVICNSREPRNLPEGIRAVLPSPELEEHCAVYCADLVDDEQPWRHHAVRLAQVIMDLYYERTGPLSGREDTLPRESTLNVYAEKGRN</sequence>
<organism evidence="4 5">
    <name type="scientific">Thermanaerothrix daxensis</name>
    <dbReference type="NCBI Taxonomy" id="869279"/>
    <lineage>
        <taxon>Bacteria</taxon>
        <taxon>Bacillati</taxon>
        <taxon>Chloroflexota</taxon>
        <taxon>Anaerolineae</taxon>
        <taxon>Anaerolineales</taxon>
        <taxon>Anaerolineaceae</taxon>
        <taxon>Thermanaerothrix</taxon>
    </lineage>
</organism>
<evidence type="ECO:0000256" key="1">
    <source>
        <dbReference type="ARBA" id="ARBA00022490"/>
    </source>
</evidence>
<dbReference type="GO" id="GO:0043743">
    <property type="term" value="F:LPPG:FO 2-phospho-L-lactate transferase activity"/>
    <property type="evidence" value="ECO:0007669"/>
    <property type="project" value="InterPro"/>
</dbReference>
<keyword evidence="3" id="KW-0812">Transmembrane</keyword>
<evidence type="ECO:0000313" key="5">
    <source>
        <dbReference type="Proteomes" id="UP000050544"/>
    </source>
</evidence>
<gene>
    <name evidence="4" type="ORF">SE15_12210</name>
</gene>
<dbReference type="InterPro" id="IPR002882">
    <property type="entry name" value="CofD"/>
</dbReference>
<dbReference type="PANTHER" id="PTHR30135:SF3">
    <property type="entry name" value="GLUCONEOGENESIS FACTOR-RELATED"/>
    <property type="match status" value="1"/>
</dbReference>
<dbReference type="CDD" id="cd07187">
    <property type="entry name" value="YvcK_like"/>
    <property type="match status" value="1"/>
</dbReference>
<dbReference type="NCBIfam" id="TIGR01826">
    <property type="entry name" value="CofD_related"/>
    <property type="match status" value="1"/>
</dbReference>
<comment type="caution">
    <text evidence="4">The sequence shown here is derived from an EMBL/GenBank/DDBJ whole genome shotgun (WGS) entry which is preliminary data.</text>
</comment>
<dbReference type="STRING" id="869279.SE15_12210"/>
<dbReference type="Pfam" id="PF01933">
    <property type="entry name" value="CofD"/>
    <property type="match status" value="1"/>
</dbReference>
<dbReference type="OrthoDB" id="9783842at2"/>
<dbReference type="HAMAP" id="MF_00973">
    <property type="entry name" value="Gluconeogen_factor"/>
    <property type="match status" value="1"/>
</dbReference>
<feature type="transmembrane region" description="Helical" evidence="3">
    <location>
        <begin position="32"/>
        <end position="55"/>
    </location>
</feature>
<evidence type="ECO:0000256" key="2">
    <source>
        <dbReference type="HAMAP-Rule" id="MF_00973"/>
    </source>
</evidence>
<evidence type="ECO:0000313" key="4">
    <source>
        <dbReference type="EMBL" id="KPL82809.1"/>
    </source>
</evidence>
<dbReference type="PANTHER" id="PTHR30135">
    <property type="entry name" value="UNCHARACTERIZED PROTEIN YVCK-RELATED"/>
    <property type="match status" value="1"/>
</dbReference>
<keyword evidence="1 2" id="KW-0963">Cytoplasm</keyword>
<dbReference type="Gene3D" id="3.40.50.10680">
    <property type="entry name" value="CofD-like domains"/>
    <property type="match status" value="1"/>
</dbReference>
<dbReference type="GO" id="GO:0008360">
    <property type="term" value="P:regulation of cell shape"/>
    <property type="evidence" value="ECO:0007669"/>
    <property type="project" value="UniProtKB-UniRule"/>
</dbReference>
<comment type="similarity">
    <text evidence="2">Belongs to the gluconeogenesis factor family.</text>
</comment>
<comment type="function">
    <text evidence="2">Required for morphogenesis under gluconeogenic growth conditions.</text>
</comment>
<protein>
    <recommendedName>
        <fullName evidence="2">Putative gluconeogenesis factor</fullName>
    </recommendedName>
</protein>